<organism evidence="3 4">
    <name type="scientific">Heracleum sosnowskyi</name>
    <dbReference type="NCBI Taxonomy" id="360622"/>
    <lineage>
        <taxon>Eukaryota</taxon>
        <taxon>Viridiplantae</taxon>
        <taxon>Streptophyta</taxon>
        <taxon>Embryophyta</taxon>
        <taxon>Tracheophyta</taxon>
        <taxon>Spermatophyta</taxon>
        <taxon>Magnoliopsida</taxon>
        <taxon>eudicotyledons</taxon>
        <taxon>Gunneridae</taxon>
        <taxon>Pentapetalae</taxon>
        <taxon>asterids</taxon>
        <taxon>campanulids</taxon>
        <taxon>Apiales</taxon>
        <taxon>Apiaceae</taxon>
        <taxon>Apioideae</taxon>
        <taxon>apioid superclade</taxon>
        <taxon>Tordylieae</taxon>
        <taxon>Tordyliinae</taxon>
        <taxon>Heracleum</taxon>
    </lineage>
</organism>
<evidence type="ECO:0000313" key="3">
    <source>
        <dbReference type="EMBL" id="KAK1395266.1"/>
    </source>
</evidence>
<evidence type="ECO:0000313" key="4">
    <source>
        <dbReference type="Proteomes" id="UP001237642"/>
    </source>
</evidence>
<comment type="caution">
    <text evidence="3">The sequence shown here is derived from an EMBL/GenBank/DDBJ whole genome shotgun (WGS) entry which is preliminary data.</text>
</comment>
<dbReference type="Proteomes" id="UP001237642">
    <property type="component" value="Unassembled WGS sequence"/>
</dbReference>
<dbReference type="InterPro" id="IPR045249">
    <property type="entry name" value="HARBI1-like"/>
</dbReference>
<feature type="region of interest" description="Disordered" evidence="1">
    <location>
        <begin position="60"/>
        <end position="105"/>
    </location>
</feature>
<feature type="domain" description="DUF8040" evidence="2">
    <location>
        <begin position="163"/>
        <end position="219"/>
    </location>
</feature>
<reference evidence="3" key="2">
    <citation type="submission" date="2023-05" db="EMBL/GenBank/DDBJ databases">
        <authorList>
            <person name="Schelkunov M.I."/>
        </authorList>
    </citation>
    <scope>NUCLEOTIDE SEQUENCE</scope>
    <source>
        <strain evidence="3">Hsosn_3</strain>
        <tissue evidence="3">Leaf</tissue>
    </source>
</reference>
<name>A0AAD8N450_9APIA</name>
<proteinExistence type="predicted"/>
<feature type="compositionally biased region" description="Acidic residues" evidence="1">
    <location>
        <begin position="60"/>
        <end position="77"/>
    </location>
</feature>
<reference evidence="3" key="1">
    <citation type="submission" date="2023-02" db="EMBL/GenBank/DDBJ databases">
        <title>Genome of toxic invasive species Heracleum sosnowskyi carries increased number of genes despite the absence of recent whole-genome duplications.</title>
        <authorList>
            <person name="Schelkunov M."/>
            <person name="Shtratnikova V."/>
            <person name="Makarenko M."/>
            <person name="Klepikova A."/>
            <person name="Omelchenko D."/>
            <person name="Novikova G."/>
            <person name="Obukhova E."/>
            <person name="Bogdanov V."/>
            <person name="Penin A."/>
            <person name="Logacheva M."/>
        </authorList>
    </citation>
    <scope>NUCLEOTIDE SEQUENCE</scope>
    <source>
        <strain evidence="3">Hsosn_3</strain>
        <tissue evidence="3">Leaf</tissue>
    </source>
</reference>
<dbReference type="Pfam" id="PF26138">
    <property type="entry name" value="DUF8040"/>
    <property type="match status" value="1"/>
</dbReference>
<keyword evidence="4" id="KW-1185">Reference proteome</keyword>
<accession>A0AAD8N450</accession>
<gene>
    <name evidence="3" type="ORF">POM88_014322</name>
</gene>
<dbReference type="EMBL" id="JAUIZM010000003">
    <property type="protein sequence ID" value="KAK1395266.1"/>
    <property type="molecule type" value="Genomic_DNA"/>
</dbReference>
<dbReference type="InterPro" id="IPR058353">
    <property type="entry name" value="DUF8040"/>
</dbReference>
<protein>
    <recommendedName>
        <fullName evidence="2">DUF8040 domain-containing protein</fullName>
    </recommendedName>
</protein>
<evidence type="ECO:0000256" key="1">
    <source>
        <dbReference type="SAM" id="MobiDB-lite"/>
    </source>
</evidence>
<dbReference type="PANTHER" id="PTHR22930:SF221">
    <property type="entry name" value="NUCLEASE HARBI1"/>
    <property type="match status" value="1"/>
</dbReference>
<dbReference type="AlphaFoldDB" id="A0AAD8N450"/>
<evidence type="ECO:0000259" key="2">
    <source>
        <dbReference type="Pfam" id="PF26138"/>
    </source>
</evidence>
<dbReference type="PANTHER" id="PTHR22930">
    <property type="match status" value="1"/>
</dbReference>
<sequence>MLLTSVQENSKYAKLRDKDLSLHIQYYDTLFGDIVATGQRARAANTYSAVNLEAGEEFTEVMGEEDEGKEGNGDSDDNNIQSLPNLFPAPSLKSSKGSGSKRKKSGAEFVRAGLDSLAIAMSYRRTQSTVATDDVALNVAVDILDNMEQVPLVASCTSMPRVERYGLVPTRGMSKYEEVGMFLMTVAHGTGNRLMQEMFNHSGETISRHFHSVLEAICSMSQYYPHFKNAIGAIDGIHIKY</sequence>